<keyword evidence="1" id="KW-0732">Signal</keyword>
<dbReference type="AlphaFoldDB" id="A0A4U7MYL3"/>
<reference evidence="3 4" key="1">
    <citation type="submission" date="2019-04" db="EMBL/GenBank/DDBJ databases">
        <title>Genome sequence of Pelagicola litoralis CL-ES2.</title>
        <authorList>
            <person name="Cao J."/>
        </authorList>
    </citation>
    <scope>NUCLEOTIDE SEQUENCE [LARGE SCALE GENOMIC DNA]</scope>
    <source>
        <strain evidence="3 4">CL-ES2</strain>
    </source>
</reference>
<evidence type="ECO:0000256" key="1">
    <source>
        <dbReference type="SAM" id="SignalP"/>
    </source>
</evidence>
<dbReference type="OrthoDB" id="5489622at2"/>
<dbReference type="PANTHER" id="PTHR48104">
    <property type="entry name" value="METACASPASE-4"/>
    <property type="match status" value="1"/>
</dbReference>
<dbReference type="InterPro" id="IPR029030">
    <property type="entry name" value="Caspase-like_dom_sf"/>
</dbReference>
<dbReference type="SUPFAM" id="SSF52129">
    <property type="entry name" value="Caspase-like"/>
    <property type="match status" value="1"/>
</dbReference>
<comment type="caution">
    <text evidence="3">The sequence shown here is derived from an EMBL/GenBank/DDBJ whole genome shotgun (WGS) entry which is preliminary data.</text>
</comment>
<dbReference type="GO" id="GO:0005737">
    <property type="term" value="C:cytoplasm"/>
    <property type="evidence" value="ECO:0007669"/>
    <property type="project" value="TreeGrafter"/>
</dbReference>
<dbReference type="Pfam" id="PF00656">
    <property type="entry name" value="Peptidase_C14"/>
    <property type="match status" value="1"/>
</dbReference>
<dbReference type="GO" id="GO:0004197">
    <property type="term" value="F:cysteine-type endopeptidase activity"/>
    <property type="evidence" value="ECO:0007669"/>
    <property type="project" value="InterPro"/>
</dbReference>
<evidence type="ECO:0000313" key="3">
    <source>
        <dbReference type="EMBL" id="TKZ18027.1"/>
    </source>
</evidence>
<dbReference type="PANTHER" id="PTHR48104:SF30">
    <property type="entry name" value="METACASPASE-1"/>
    <property type="match status" value="1"/>
</dbReference>
<keyword evidence="4" id="KW-1185">Reference proteome</keyword>
<dbReference type="Gene3D" id="3.40.50.12660">
    <property type="match status" value="1"/>
</dbReference>
<dbReference type="Proteomes" id="UP000306575">
    <property type="component" value="Unassembled WGS sequence"/>
</dbReference>
<protein>
    <submittedName>
        <fullName evidence="3">Caspase family protein</fullName>
    </submittedName>
</protein>
<sequence>MGKAIFRSRLTVPLIVMAPAMASFAMPAAAETHAVLVGVSDYLYLDADLKGPANDVALMAQALTARGVPPENITILTSDGTHLADTYSIKPPERHNILAALEDLAKVTATGDTALFYFSGHGSQAPDIDGDEQGGYDEIFLPSDAKNWKGAIGAVENAIVDDELREKMTAITQDGAQLVGIVDACHSGTGFRAIGAKGVARYVAPESLGIPQATLSDGTVTPTALDGEFVFLYSSQSDQRSFEYPLTSTGDSPAWYGDFTRSIATALQHHPDLTYEQLLEVTRKDMRRASATATQTPDAEGPLLDTPVFGSAPDTQTRLSTQNGTLLSGALDGLTVGAEIAIFDSLEAEQSLGTARVVSITATTSKLAPSGEFIMPETAYAEILHPGAPEAMIIAPPTAVDTFDGYHYRPLEDAIDQMSLDGVVLSDVDFDAALFFTQGGIAITGPDGVLDPHGPETSPRFFPSDDGNITTDLRAWIERAAQAFTLRRALALAEGGHKGFSLGRGGVKIDLTRKKGQLSGAKCATKPAEESAIVSGDALIHCDQLWLEIKNLSTKAQDITVLYIDGAFQIDALWPQGTLSNRLASGETKRLGFQMENWDHDGLGLSAFEELIVLSVPATADGPRTVLSALAETSTPRDTDASGLEAYLRAATSPDTTTRALSLNTKISPLKVHRFGLEILPQATP</sequence>
<dbReference type="GO" id="GO:0006508">
    <property type="term" value="P:proteolysis"/>
    <property type="evidence" value="ECO:0007669"/>
    <property type="project" value="InterPro"/>
</dbReference>
<feature type="signal peptide" evidence="1">
    <location>
        <begin position="1"/>
        <end position="25"/>
    </location>
</feature>
<evidence type="ECO:0000313" key="4">
    <source>
        <dbReference type="Proteomes" id="UP000306575"/>
    </source>
</evidence>
<dbReference type="InterPro" id="IPR011600">
    <property type="entry name" value="Pept_C14_caspase"/>
</dbReference>
<proteinExistence type="predicted"/>
<name>A0A4U7MYL3_9RHOB</name>
<feature type="chain" id="PRO_5020655126" evidence="1">
    <location>
        <begin position="26"/>
        <end position="685"/>
    </location>
</feature>
<feature type="domain" description="Peptidase C14 caspase" evidence="2">
    <location>
        <begin position="33"/>
        <end position="298"/>
    </location>
</feature>
<evidence type="ECO:0000259" key="2">
    <source>
        <dbReference type="Pfam" id="PF00656"/>
    </source>
</evidence>
<dbReference type="EMBL" id="SULI01000018">
    <property type="protein sequence ID" value="TKZ18027.1"/>
    <property type="molecule type" value="Genomic_DNA"/>
</dbReference>
<gene>
    <name evidence="3" type="ORF">FAP39_13200</name>
</gene>
<dbReference type="InterPro" id="IPR050452">
    <property type="entry name" value="Metacaspase"/>
</dbReference>
<accession>A0A4U7MYL3</accession>
<organism evidence="3 4">
    <name type="scientific">Shimia litoralis</name>
    <dbReference type="NCBI Taxonomy" id="420403"/>
    <lineage>
        <taxon>Bacteria</taxon>
        <taxon>Pseudomonadati</taxon>
        <taxon>Pseudomonadota</taxon>
        <taxon>Alphaproteobacteria</taxon>
        <taxon>Rhodobacterales</taxon>
        <taxon>Roseobacteraceae</taxon>
    </lineage>
</organism>